<dbReference type="OrthoDB" id="9970435at2759"/>
<dbReference type="PANTHER" id="PTHR31558:SF40">
    <property type="entry name" value="EXPRESSED PROTEIN"/>
    <property type="match status" value="1"/>
</dbReference>
<keyword evidence="3" id="KW-1185">Reference proteome</keyword>
<dbReference type="AlphaFoldDB" id="A0A9Q1JYL2"/>
<evidence type="ECO:0000313" key="2">
    <source>
        <dbReference type="EMBL" id="KAJ8433240.1"/>
    </source>
</evidence>
<evidence type="ECO:0000313" key="3">
    <source>
        <dbReference type="Proteomes" id="UP001153076"/>
    </source>
</evidence>
<dbReference type="EMBL" id="JAKOGI010000553">
    <property type="protein sequence ID" value="KAJ8433240.1"/>
    <property type="molecule type" value="Genomic_DNA"/>
</dbReference>
<dbReference type="Pfam" id="PF07059">
    <property type="entry name" value="EDR2_C"/>
    <property type="match status" value="1"/>
</dbReference>
<dbReference type="Proteomes" id="UP001153076">
    <property type="component" value="Unassembled WGS sequence"/>
</dbReference>
<dbReference type="InterPro" id="IPR009769">
    <property type="entry name" value="EDR2_C"/>
</dbReference>
<reference evidence="2" key="1">
    <citation type="submission" date="2022-04" db="EMBL/GenBank/DDBJ databases">
        <title>Carnegiea gigantea Genome sequencing and assembly v2.</title>
        <authorList>
            <person name="Copetti D."/>
            <person name="Sanderson M.J."/>
            <person name="Burquez A."/>
            <person name="Wojciechowski M.F."/>
        </authorList>
    </citation>
    <scope>NUCLEOTIDE SEQUENCE</scope>
    <source>
        <strain evidence="2">SGP5-SGP5p</strain>
        <tissue evidence="2">Aerial part</tissue>
    </source>
</reference>
<proteinExistence type="predicted"/>
<organism evidence="2 3">
    <name type="scientific">Carnegiea gigantea</name>
    <dbReference type="NCBI Taxonomy" id="171969"/>
    <lineage>
        <taxon>Eukaryota</taxon>
        <taxon>Viridiplantae</taxon>
        <taxon>Streptophyta</taxon>
        <taxon>Embryophyta</taxon>
        <taxon>Tracheophyta</taxon>
        <taxon>Spermatophyta</taxon>
        <taxon>Magnoliopsida</taxon>
        <taxon>eudicotyledons</taxon>
        <taxon>Gunneridae</taxon>
        <taxon>Pentapetalae</taxon>
        <taxon>Caryophyllales</taxon>
        <taxon>Cactineae</taxon>
        <taxon>Cactaceae</taxon>
        <taxon>Cactoideae</taxon>
        <taxon>Echinocereeae</taxon>
        <taxon>Carnegiea</taxon>
    </lineage>
</organism>
<name>A0A9Q1JYL2_9CARY</name>
<feature type="domain" description="Protein ENHANCED DISEASE RESISTANCE 2 C-terminal" evidence="1">
    <location>
        <begin position="145"/>
        <end position="350"/>
    </location>
</feature>
<accession>A0A9Q1JYL2</accession>
<gene>
    <name evidence="2" type="ORF">Cgig2_023192</name>
</gene>
<comment type="caution">
    <text evidence="2">The sequence shown here is derived from an EMBL/GenBank/DDBJ whole genome shotgun (WGS) entry which is preliminary data.</text>
</comment>
<sequence>MGGCVSASHTRVAPQRRRRYHLKSRKRLGKVPTAIADAPIKRLSDAGSRISVSEFVQIDFEKGATTTCRRSEVSNKSFHVTQVHWNHVDENGVCQEEAWFDSVSIQESDSDDDFSSVFGGAPVSRPQAGLLIPVANSGKAVPGSWSAISPSVFRVRGASYFRDKQKIEAPDYCPYTPIGVDMFGCSQKINHIAQHLELPSIKGNGKLPSLLIVNIQVPAYSPSMFMGDGNGEGISLVLYFKLSEDIDTEILAGVANPDDLQLSAGERRLLNAYKDKPVLTRPQHEFFKGPDYFEVDIDVHRFSFVSRKALESLRERLKSGILDLGLTIQAQKPEELPEKVLCCMRLNQIDFVNEGQIPTLRICNDE</sequence>
<dbReference type="PANTHER" id="PTHR31558">
    <property type="entry name" value="CW14 PROTEIN"/>
    <property type="match status" value="1"/>
</dbReference>
<evidence type="ECO:0000259" key="1">
    <source>
        <dbReference type="Pfam" id="PF07059"/>
    </source>
</evidence>
<protein>
    <recommendedName>
        <fullName evidence="1">Protein ENHANCED DISEASE RESISTANCE 2 C-terminal domain-containing protein</fullName>
    </recommendedName>
</protein>